<dbReference type="KEGG" id="ppm:PPSC2_26660"/>
<sequence>MDYTYNQMEREVDLLFERHGSTRIQRDAFYFGYKAGQEIRNKQQQKPSLTDFLGEIKPHNDILLQNKLNRFFAESGFTTKEKLHFRKGVEFGKMEF</sequence>
<dbReference type="PATRIC" id="fig|886882.15.peg.5631"/>
<dbReference type="Proteomes" id="UP000006868">
    <property type="component" value="Plasmid pSC2"/>
</dbReference>
<accession>A0A0D5ZCM1</accession>
<dbReference type="RefSeq" id="WP_043886199.1">
    <property type="nucleotide sequence ID" value="NC_014628.2"/>
</dbReference>
<keyword evidence="1" id="KW-0614">Plasmid</keyword>
<evidence type="ECO:0000313" key="1">
    <source>
        <dbReference type="EMBL" id="AKA44358.1"/>
    </source>
</evidence>
<dbReference type="AlphaFoldDB" id="A0A0D5ZCM1"/>
<evidence type="ECO:0000313" key="2">
    <source>
        <dbReference type="Proteomes" id="UP000006868"/>
    </source>
</evidence>
<dbReference type="EMBL" id="CP002214">
    <property type="protein sequence ID" value="AKA44358.1"/>
    <property type="molecule type" value="Genomic_DNA"/>
</dbReference>
<gene>
    <name evidence="1" type="ORF">PPSC2_26660</name>
</gene>
<dbReference type="HOGENOM" id="CLU_2357109_0_0_9"/>
<protein>
    <submittedName>
        <fullName evidence="1">Uncharacterized protein</fullName>
    </submittedName>
</protein>
<organism evidence="1 2">
    <name type="scientific">Paenibacillus polymyxa (strain SC2)</name>
    <name type="common">Bacillus polymyxa</name>
    <dbReference type="NCBI Taxonomy" id="886882"/>
    <lineage>
        <taxon>Bacteria</taxon>
        <taxon>Bacillati</taxon>
        <taxon>Bacillota</taxon>
        <taxon>Bacilli</taxon>
        <taxon>Bacillales</taxon>
        <taxon>Paenibacillaceae</taxon>
        <taxon>Paenibacillus</taxon>
    </lineage>
</organism>
<proteinExistence type="predicted"/>
<name>A0A0D5ZCM1_PAEPS</name>
<geneLocation type="plasmid" evidence="1 2">
    <name>pSC2</name>
</geneLocation>
<reference evidence="1 2" key="1">
    <citation type="journal article" date="2011" name="J. Bacteriol.">
        <title>Complete genome sequence of Paenibacillus polymyxa SC2, a strain of plant growth-promoting Rhizobacterium with broad-spectrum antimicrobial activity.</title>
        <authorList>
            <person name="Ma M."/>
            <person name="Wang C."/>
            <person name="Ding Y."/>
            <person name="Li L."/>
            <person name="Shen D."/>
            <person name="Jiang X."/>
            <person name="Guan D."/>
            <person name="Cao F."/>
            <person name="Chen H."/>
            <person name="Feng R."/>
            <person name="Wang X."/>
            <person name="Ge Y."/>
            <person name="Yao L."/>
            <person name="Bing X."/>
            <person name="Yang X."/>
            <person name="Li J."/>
            <person name="Du B."/>
        </authorList>
    </citation>
    <scope>NUCLEOTIDE SEQUENCE [LARGE SCALE GENOMIC DNA]</scope>
    <source>
        <strain evidence="1 2">SC2</strain>
        <plasmid evidence="2">pSC2</plasmid>
    </source>
</reference>